<evidence type="ECO:0000313" key="2">
    <source>
        <dbReference type="EMBL" id="SCV06106.1"/>
    </source>
</evidence>
<reference evidence="3" key="1">
    <citation type="submission" date="2016-03" db="EMBL/GenBank/DDBJ databases">
        <authorList>
            <person name="Devillers Hugo."/>
        </authorList>
    </citation>
    <scope>NUCLEOTIDE SEQUENCE [LARGE SCALE GENOMIC DNA]</scope>
</reference>
<accession>A0A1G4KNL5</accession>
<evidence type="ECO:0000256" key="1">
    <source>
        <dbReference type="SAM" id="MobiDB-lite"/>
    </source>
</evidence>
<evidence type="ECO:0000313" key="3">
    <source>
        <dbReference type="Proteomes" id="UP000189911"/>
    </source>
</evidence>
<name>A0A1G4KNL5_9SACH</name>
<dbReference type="AlphaFoldDB" id="A0A1G4KNL5"/>
<gene>
    <name evidence="2" type="ORF">LANO_0H22232G</name>
</gene>
<protein>
    <submittedName>
        <fullName evidence="2">LANO_0H22232g1_1</fullName>
    </submittedName>
</protein>
<proteinExistence type="predicted"/>
<feature type="region of interest" description="Disordered" evidence="1">
    <location>
        <begin position="40"/>
        <end position="67"/>
    </location>
</feature>
<organism evidence="2 3">
    <name type="scientific">Lachancea nothofagi CBS 11611</name>
    <dbReference type="NCBI Taxonomy" id="1266666"/>
    <lineage>
        <taxon>Eukaryota</taxon>
        <taxon>Fungi</taxon>
        <taxon>Dikarya</taxon>
        <taxon>Ascomycota</taxon>
        <taxon>Saccharomycotina</taxon>
        <taxon>Saccharomycetes</taxon>
        <taxon>Saccharomycetales</taxon>
        <taxon>Saccharomycetaceae</taxon>
        <taxon>Lachancea</taxon>
    </lineage>
</organism>
<keyword evidence="3" id="KW-1185">Reference proteome</keyword>
<dbReference type="OrthoDB" id="4035709at2759"/>
<feature type="compositionally biased region" description="Basic residues" evidence="1">
    <location>
        <begin position="43"/>
        <end position="58"/>
    </location>
</feature>
<dbReference type="EMBL" id="LT598447">
    <property type="protein sequence ID" value="SCV06106.1"/>
    <property type="molecule type" value="Genomic_DNA"/>
</dbReference>
<dbReference type="Proteomes" id="UP000189911">
    <property type="component" value="Chromosome H"/>
</dbReference>
<sequence>MVAIVRYIPKSSLWLCPVFLIGSDFVTSLYGNEKGQASVKGHASYKTRKLASSRRKNERRHDGGKNKEILHRISEFN</sequence>